<dbReference type="Proteomes" id="UP000237105">
    <property type="component" value="Unassembled WGS sequence"/>
</dbReference>
<proteinExistence type="predicted"/>
<sequence>MGATLILDNKINRVAIAETCKRQSSGTDNTSRSLKA</sequence>
<reference evidence="2" key="1">
    <citation type="submission" date="2016-06" db="EMBL/GenBank/DDBJ databases">
        <title>Parallel loss of symbiosis genes in relatives of nitrogen-fixing non-legume Parasponia.</title>
        <authorList>
            <person name="Van Velzen R."/>
            <person name="Holmer R."/>
            <person name="Bu F."/>
            <person name="Rutten L."/>
            <person name="Van Zeijl A."/>
            <person name="Liu W."/>
            <person name="Santuari L."/>
            <person name="Cao Q."/>
            <person name="Sharma T."/>
            <person name="Shen D."/>
            <person name="Roswanjaya Y."/>
            <person name="Wardhani T."/>
            <person name="Kalhor M.S."/>
            <person name="Jansen J."/>
            <person name="Van den Hoogen J."/>
            <person name="Gungor B."/>
            <person name="Hartog M."/>
            <person name="Hontelez J."/>
            <person name="Verver J."/>
            <person name="Yang W.-C."/>
            <person name="Schijlen E."/>
            <person name="Repin R."/>
            <person name="Schilthuizen M."/>
            <person name="Schranz E."/>
            <person name="Heidstra R."/>
            <person name="Miyata K."/>
            <person name="Fedorova E."/>
            <person name="Kohlen W."/>
            <person name="Bisseling T."/>
            <person name="Smit S."/>
            <person name="Geurts R."/>
        </authorList>
    </citation>
    <scope>NUCLEOTIDE SEQUENCE [LARGE SCALE GENOMIC DNA]</scope>
    <source>
        <strain evidence="2">cv. WU1-14</strain>
    </source>
</reference>
<evidence type="ECO:0000313" key="1">
    <source>
        <dbReference type="EMBL" id="PON55510.1"/>
    </source>
</evidence>
<evidence type="ECO:0000313" key="2">
    <source>
        <dbReference type="Proteomes" id="UP000237105"/>
    </source>
</evidence>
<gene>
    <name evidence="1" type="ORF">PanWU01x14_188250</name>
</gene>
<protein>
    <submittedName>
        <fullName evidence="1">Uncharacterized protein</fullName>
    </submittedName>
</protein>
<dbReference type="EMBL" id="JXTB01000183">
    <property type="protein sequence ID" value="PON55510.1"/>
    <property type="molecule type" value="Genomic_DNA"/>
</dbReference>
<dbReference type="AlphaFoldDB" id="A0A2P5C359"/>
<name>A0A2P5C359_PARAD</name>
<comment type="caution">
    <text evidence="1">The sequence shown here is derived from an EMBL/GenBank/DDBJ whole genome shotgun (WGS) entry which is preliminary data.</text>
</comment>
<organism evidence="1 2">
    <name type="scientific">Parasponia andersonii</name>
    <name type="common">Sponia andersonii</name>
    <dbReference type="NCBI Taxonomy" id="3476"/>
    <lineage>
        <taxon>Eukaryota</taxon>
        <taxon>Viridiplantae</taxon>
        <taxon>Streptophyta</taxon>
        <taxon>Embryophyta</taxon>
        <taxon>Tracheophyta</taxon>
        <taxon>Spermatophyta</taxon>
        <taxon>Magnoliopsida</taxon>
        <taxon>eudicotyledons</taxon>
        <taxon>Gunneridae</taxon>
        <taxon>Pentapetalae</taxon>
        <taxon>rosids</taxon>
        <taxon>fabids</taxon>
        <taxon>Rosales</taxon>
        <taxon>Cannabaceae</taxon>
        <taxon>Parasponia</taxon>
    </lineage>
</organism>
<keyword evidence="2" id="KW-1185">Reference proteome</keyword>
<accession>A0A2P5C359</accession>